<reference evidence="3" key="1">
    <citation type="journal article" date="2019" name="Int. J. Syst. Evol. Microbiol.">
        <title>The Global Catalogue of Microorganisms (GCM) 10K type strain sequencing project: providing services to taxonomists for standard genome sequencing and annotation.</title>
        <authorList>
            <consortium name="The Broad Institute Genomics Platform"/>
            <consortium name="The Broad Institute Genome Sequencing Center for Infectious Disease"/>
            <person name="Wu L."/>
            <person name="Ma J."/>
        </authorList>
    </citation>
    <scope>NUCLEOTIDE SEQUENCE [LARGE SCALE GENOMIC DNA]</scope>
    <source>
        <strain evidence="3">CGMCC 4.1721</strain>
    </source>
</reference>
<dbReference type="RefSeq" id="WP_065848609.1">
    <property type="nucleotide sequence ID" value="NZ_JBHSKI010000009.1"/>
</dbReference>
<keyword evidence="1" id="KW-0472">Membrane</keyword>
<evidence type="ECO:0000313" key="3">
    <source>
        <dbReference type="Proteomes" id="UP001596208"/>
    </source>
</evidence>
<dbReference type="EMBL" id="JBHSKI010000009">
    <property type="protein sequence ID" value="MFC5173195.1"/>
    <property type="molecule type" value="Genomic_DNA"/>
</dbReference>
<organism evidence="2 3">
    <name type="scientific">Streptomyces mutomycini</name>
    <dbReference type="NCBI Taxonomy" id="284036"/>
    <lineage>
        <taxon>Bacteria</taxon>
        <taxon>Bacillati</taxon>
        <taxon>Actinomycetota</taxon>
        <taxon>Actinomycetes</taxon>
        <taxon>Kitasatosporales</taxon>
        <taxon>Streptomycetaceae</taxon>
        <taxon>Streptomyces</taxon>
    </lineage>
</organism>
<feature type="transmembrane region" description="Helical" evidence="1">
    <location>
        <begin position="29"/>
        <end position="48"/>
    </location>
</feature>
<evidence type="ECO:0000256" key="1">
    <source>
        <dbReference type="SAM" id="Phobius"/>
    </source>
</evidence>
<evidence type="ECO:0000313" key="2">
    <source>
        <dbReference type="EMBL" id="MFC5173195.1"/>
    </source>
</evidence>
<gene>
    <name evidence="2" type="ORF">ACFPRK_21785</name>
</gene>
<keyword evidence="1" id="KW-1133">Transmembrane helix</keyword>
<name>A0ABW0B7I2_9ACTN</name>
<keyword evidence="1" id="KW-0812">Transmembrane</keyword>
<keyword evidence="3" id="KW-1185">Reference proteome</keyword>
<proteinExistence type="predicted"/>
<accession>A0ABW0B7I2</accession>
<protein>
    <submittedName>
        <fullName evidence="2">Uncharacterized protein</fullName>
    </submittedName>
</protein>
<comment type="caution">
    <text evidence="2">The sequence shown here is derived from an EMBL/GenBank/DDBJ whole genome shotgun (WGS) entry which is preliminary data.</text>
</comment>
<sequence length="164" mass="17770">MSADRDDEPVFIRSKWGTSRYVYNPDNPVGLALIIGSLLFAGVFMYVLHDDSSWSDGELHDAVHSAVRTLEDKEQTVGSWAGGYDRLIDDAIQESGEGPSVGGLSVSKAHDAYDRDAPAGVDRFEVAAEDVDTVYCLGVSPQEPEAVLSSVKVTLHITVDEDHC</sequence>
<dbReference type="Proteomes" id="UP001596208">
    <property type="component" value="Unassembled WGS sequence"/>
</dbReference>